<dbReference type="InParanoid" id="A0A3Q7I075"/>
<reference evidence="2" key="1">
    <citation type="journal article" date="2012" name="Nature">
        <title>The tomato genome sequence provides insights into fleshy fruit evolution.</title>
        <authorList>
            <consortium name="Tomato Genome Consortium"/>
        </authorList>
    </citation>
    <scope>NUCLEOTIDE SEQUENCE [LARGE SCALE GENOMIC DNA]</scope>
    <source>
        <strain evidence="2">cv. Heinz 1706</strain>
    </source>
</reference>
<evidence type="ECO:0000313" key="3">
    <source>
        <dbReference type="Proteomes" id="UP000004994"/>
    </source>
</evidence>
<dbReference type="Gramene" id="Solyc09g031950.2.1">
    <property type="protein sequence ID" value="Solyc09g031950.2.1"/>
    <property type="gene ID" value="Solyc09g031950.2"/>
</dbReference>
<proteinExistence type="predicted"/>
<organism evidence="2">
    <name type="scientific">Solanum lycopersicum</name>
    <name type="common">Tomato</name>
    <name type="synonym">Lycopersicon esculentum</name>
    <dbReference type="NCBI Taxonomy" id="4081"/>
    <lineage>
        <taxon>Eukaryota</taxon>
        <taxon>Viridiplantae</taxon>
        <taxon>Streptophyta</taxon>
        <taxon>Embryophyta</taxon>
        <taxon>Tracheophyta</taxon>
        <taxon>Spermatophyta</taxon>
        <taxon>Magnoliopsida</taxon>
        <taxon>eudicotyledons</taxon>
        <taxon>Gunneridae</taxon>
        <taxon>Pentapetalae</taxon>
        <taxon>asterids</taxon>
        <taxon>lamiids</taxon>
        <taxon>Solanales</taxon>
        <taxon>Solanaceae</taxon>
        <taxon>Solanoideae</taxon>
        <taxon>Solaneae</taxon>
        <taxon>Solanum</taxon>
        <taxon>Solanum subgen. Lycopersicon</taxon>
    </lineage>
</organism>
<sequence length="209" mass="22643">NFTTLSLLHNLDDGNLQVESDSRSFWVMFGGFAPISKNVATDDDIVPESSTAQLYSITDGQVNPLDGELTKSIFENDKCYILDCGSESNFDSWPSGSTPAPEDGRGKVAALVKQQGADVKAASKSTSVDEEVPPLLEEGGLSSSYKNHIEENGYNDETYASDTVGLFRISGNSSNNNKAVQVDVLFSIHLAWKAKSHEQQNLAAKIVEF</sequence>
<evidence type="ECO:0000256" key="1">
    <source>
        <dbReference type="SAM" id="MobiDB-lite"/>
    </source>
</evidence>
<dbReference type="EnsemblPlants" id="Solyc09g031950.2.1">
    <property type="protein sequence ID" value="Solyc09g031950.2.1"/>
    <property type="gene ID" value="Solyc09g031950.2"/>
</dbReference>
<dbReference type="Proteomes" id="UP000004994">
    <property type="component" value="Chromosome 9"/>
</dbReference>
<dbReference type="STRING" id="4081.A0A3Q7I075"/>
<name>A0A3Q7I075_SOLLC</name>
<reference evidence="2" key="2">
    <citation type="submission" date="2019-01" db="UniProtKB">
        <authorList>
            <consortium name="EnsemblPlants"/>
        </authorList>
    </citation>
    <scope>IDENTIFICATION</scope>
    <source>
        <strain evidence="2">cv. Heinz 1706</strain>
    </source>
</reference>
<dbReference type="SUPFAM" id="SSF55753">
    <property type="entry name" value="Actin depolymerizing proteins"/>
    <property type="match status" value="1"/>
</dbReference>
<protein>
    <submittedName>
        <fullName evidence="2">Uncharacterized protein</fullName>
    </submittedName>
</protein>
<dbReference type="GO" id="GO:0051015">
    <property type="term" value="F:actin filament binding"/>
    <property type="evidence" value="ECO:0007669"/>
    <property type="project" value="InterPro"/>
</dbReference>
<evidence type="ECO:0000313" key="2">
    <source>
        <dbReference type="EnsemblPlants" id="Solyc09g031950.2.1"/>
    </source>
</evidence>
<keyword evidence="3" id="KW-1185">Reference proteome</keyword>
<dbReference type="AlphaFoldDB" id="A0A3Q7I075"/>
<accession>A0A3Q7I075</accession>
<dbReference type="PANTHER" id="PTHR11977:SF118">
    <property type="entry name" value="GELSOLIN-LIKE DOMAIN-CONTAINING PROTEIN"/>
    <property type="match status" value="1"/>
</dbReference>
<dbReference type="PANTHER" id="PTHR11977">
    <property type="entry name" value="VILLIN"/>
    <property type="match status" value="1"/>
</dbReference>
<dbReference type="InterPro" id="IPR007122">
    <property type="entry name" value="Villin/Gelsolin"/>
</dbReference>
<feature type="region of interest" description="Disordered" evidence="1">
    <location>
        <begin position="120"/>
        <end position="139"/>
    </location>
</feature>